<dbReference type="RefSeq" id="WP_091592131.1">
    <property type="nucleotide sequence ID" value="NZ_JBHRWG010000004.1"/>
</dbReference>
<reference evidence="2" key="1">
    <citation type="submission" date="2016-06" db="EMBL/GenBank/DDBJ databases">
        <authorList>
            <person name="Varghese N."/>
            <person name="Submissions Spin"/>
        </authorList>
    </citation>
    <scope>NUCLEOTIDE SEQUENCE [LARGE SCALE GENOMIC DNA]</scope>
    <source>
        <strain evidence="2">DSM 45344</strain>
    </source>
</reference>
<sequence length="559" mass="63692">MATATLSAEEIDALEPYYFGLTWKHKAGCFGRLEDHPGCEWELPELTLGWQIVAWCTKYLNGLDGGHWTFTPEQLRWILWWYAVDQDGEFVYRTGVFQRLKGHGKDPLAAVMCLIEFVGPSRFSHFDAEGVPVGKANRRSWVQIAAVSRDQTKNTMTLFPSLMSDLLIQTYGIKAGAEIIRAHRGRCRIEAVTSNYRSLEGGRSSFVIMNETHHWVRGNSGDKMYETIDGNATKMNCRYLAITNAYLPGEDSVAEKMRFAWELIQEGRAEDIGFLYDSIEAHEKTPLTPDALRIVIPKIRGDATWLRVDAIIKSVQNTSITAARSRRMWLNMIVADEEALYGPDQLRAIVRDGATLTPGDEIVLGFDGGRYEDSTALVAIRLKDRVSFLLGLWEQPHTWDTEKRGRWQVDAQAVDSTVRSTFSKFKVKAFFADVNLWESYITDWTNDLGSGLAVKARQDAAIAFDMRNRQQETTRAHERLISSIVEGKVFFDGDLSLRRHTMNARRFVNNFGQYFRKESQDSNRRIDAYAAWMLAHEALHRCLTNPKQERTGSGDGWFL</sequence>
<evidence type="ECO:0000313" key="1">
    <source>
        <dbReference type="EMBL" id="SBV27924.1"/>
    </source>
</evidence>
<organism evidence="1 2">
    <name type="scientific">Micromonospora krabiensis</name>
    <dbReference type="NCBI Taxonomy" id="307121"/>
    <lineage>
        <taxon>Bacteria</taxon>
        <taxon>Bacillati</taxon>
        <taxon>Actinomycetota</taxon>
        <taxon>Actinomycetes</taxon>
        <taxon>Micromonosporales</taxon>
        <taxon>Micromonosporaceae</taxon>
        <taxon>Micromonospora</taxon>
    </lineage>
</organism>
<protein>
    <submittedName>
        <fullName evidence="1">Phage terminase-like protein, large subunit, contains N-terminal HTH domain</fullName>
    </submittedName>
</protein>
<dbReference type="Proteomes" id="UP000199393">
    <property type="component" value="Chromosome I"/>
</dbReference>
<accession>A0A1C3N5R6</accession>
<dbReference type="EMBL" id="LT598496">
    <property type="protein sequence ID" value="SBV27924.1"/>
    <property type="molecule type" value="Genomic_DNA"/>
</dbReference>
<proteinExistence type="predicted"/>
<name>A0A1C3N5R6_9ACTN</name>
<gene>
    <name evidence="1" type="ORF">GA0070620_3455</name>
</gene>
<dbReference type="OrthoDB" id="3197057at2"/>
<dbReference type="STRING" id="307121.GA0070620_3455"/>
<dbReference type="AlphaFoldDB" id="A0A1C3N5R6"/>
<evidence type="ECO:0000313" key="2">
    <source>
        <dbReference type="Proteomes" id="UP000199393"/>
    </source>
</evidence>
<dbReference type="PATRIC" id="fig|307121.4.peg.3526"/>
<keyword evidence="2" id="KW-1185">Reference proteome</keyword>